<keyword evidence="2" id="KW-0488">Methylation</keyword>
<evidence type="ECO:0000256" key="1">
    <source>
        <dbReference type="ARBA" id="ARBA00004167"/>
    </source>
</evidence>
<evidence type="ECO:0000313" key="6">
    <source>
        <dbReference type="EMBL" id="CAO95834.1"/>
    </source>
</evidence>
<dbReference type="InterPro" id="IPR002416">
    <property type="entry name" value="T2SS_protein-GspH"/>
</dbReference>
<keyword evidence="5" id="KW-0472">Membrane</keyword>
<sequence>MQRHAGFTLLEVMLVLLLLSGIALLAVATLPSDSTRPEAEKLLVMMRWAAGQAPLDGAVIRLRIDPQRGDLARLVPGESKDDTLFKGYRWQPVENRLARYQLPAGLSVTLHQQGKMVKLPATLLFLPDGDQPPFTLRLSGPDMTASEIVSAEGEITLRELP</sequence>
<dbReference type="InterPro" id="IPR012902">
    <property type="entry name" value="N_methyl_site"/>
</dbReference>
<comment type="subcellular location">
    <subcellularLocation>
        <location evidence="1">Membrane</location>
        <topology evidence="1">Single-pass membrane protein</topology>
    </subcellularLocation>
</comment>
<evidence type="ECO:0000256" key="3">
    <source>
        <dbReference type="ARBA" id="ARBA00022692"/>
    </source>
</evidence>
<name>B2VI04_ERWT9</name>
<evidence type="ECO:0000256" key="2">
    <source>
        <dbReference type="ARBA" id="ARBA00022481"/>
    </source>
</evidence>
<dbReference type="SUPFAM" id="SSF54523">
    <property type="entry name" value="Pili subunits"/>
    <property type="match status" value="1"/>
</dbReference>
<evidence type="ECO:0000256" key="5">
    <source>
        <dbReference type="ARBA" id="ARBA00023136"/>
    </source>
</evidence>
<dbReference type="OrthoDB" id="6518823at2"/>
<gene>
    <name evidence="6" type="primary">outH</name>
    <name evidence="6" type="ordered locus">ETA_07880</name>
</gene>
<dbReference type="PRINTS" id="PR00885">
    <property type="entry name" value="BCTERIALGSPH"/>
</dbReference>
<organism evidence="6 7">
    <name type="scientific">Erwinia tasmaniensis (strain DSM 17950 / CFBP 7177 / CIP 109463 / NCPPB 4357 / Et1/99)</name>
    <dbReference type="NCBI Taxonomy" id="465817"/>
    <lineage>
        <taxon>Bacteria</taxon>
        <taxon>Pseudomonadati</taxon>
        <taxon>Pseudomonadota</taxon>
        <taxon>Gammaproteobacteria</taxon>
        <taxon>Enterobacterales</taxon>
        <taxon>Erwiniaceae</taxon>
        <taxon>Erwinia</taxon>
    </lineage>
</organism>
<dbReference type="GO" id="GO:0015628">
    <property type="term" value="P:protein secretion by the type II secretion system"/>
    <property type="evidence" value="ECO:0007669"/>
    <property type="project" value="InterPro"/>
</dbReference>
<dbReference type="Gene3D" id="3.55.40.10">
    <property type="entry name" value="minor pseudopilin epsh domain"/>
    <property type="match status" value="1"/>
</dbReference>
<dbReference type="KEGG" id="eta:ETA_07880"/>
<dbReference type="NCBIfam" id="TIGR02532">
    <property type="entry name" value="IV_pilin_GFxxxE"/>
    <property type="match status" value="1"/>
</dbReference>
<dbReference type="STRING" id="465817.ETA_07880"/>
<accession>B2VI04</accession>
<reference evidence="6 7" key="1">
    <citation type="journal article" date="2008" name="Environ. Microbiol.">
        <title>The genome of Erwinia tasmaniensis strain Et1/99, a non-pathogenic bacterium in the genus Erwinia.</title>
        <authorList>
            <person name="Kube M."/>
            <person name="Migdoll A.M."/>
            <person name="Mueller I."/>
            <person name="Kuhl H."/>
            <person name="Beck A."/>
            <person name="Reinhardt R."/>
            <person name="Geider K."/>
        </authorList>
    </citation>
    <scope>NUCLEOTIDE SEQUENCE [LARGE SCALE GENOMIC DNA]</scope>
    <source>
        <strain evidence="7">DSM 17950 / CFBP 7177 / CIP 109463 / NCPPB 4357 / Et1/99</strain>
    </source>
</reference>
<dbReference type="InterPro" id="IPR045584">
    <property type="entry name" value="Pilin-like"/>
</dbReference>
<protein>
    <submittedName>
        <fullName evidence="6">General secretion pathway protein H</fullName>
    </submittedName>
</protein>
<dbReference type="eggNOG" id="COG2165">
    <property type="taxonomic scope" value="Bacteria"/>
</dbReference>
<evidence type="ECO:0000256" key="4">
    <source>
        <dbReference type="ARBA" id="ARBA00022989"/>
    </source>
</evidence>
<keyword evidence="4" id="KW-1133">Transmembrane helix</keyword>
<dbReference type="RefSeq" id="WP_012440536.1">
    <property type="nucleotide sequence ID" value="NC_010694.1"/>
</dbReference>
<dbReference type="AlphaFoldDB" id="B2VI04"/>
<dbReference type="Proteomes" id="UP000001726">
    <property type="component" value="Chromosome"/>
</dbReference>
<evidence type="ECO:0000313" key="7">
    <source>
        <dbReference type="Proteomes" id="UP000001726"/>
    </source>
</evidence>
<dbReference type="EMBL" id="CU468135">
    <property type="protein sequence ID" value="CAO95834.1"/>
    <property type="molecule type" value="Genomic_DNA"/>
</dbReference>
<dbReference type="GO" id="GO:0016020">
    <property type="term" value="C:membrane"/>
    <property type="evidence" value="ECO:0007669"/>
    <property type="project" value="UniProtKB-SubCell"/>
</dbReference>
<dbReference type="PROSITE" id="PS00409">
    <property type="entry name" value="PROKAR_NTER_METHYL"/>
    <property type="match status" value="1"/>
</dbReference>
<dbReference type="GO" id="GO:0015627">
    <property type="term" value="C:type II protein secretion system complex"/>
    <property type="evidence" value="ECO:0007669"/>
    <property type="project" value="InterPro"/>
</dbReference>
<keyword evidence="7" id="KW-1185">Reference proteome</keyword>
<proteinExistence type="predicted"/>
<keyword evidence="3" id="KW-0812">Transmembrane</keyword>
<dbReference type="HOGENOM" id="CLU_1641158_0_0_6"/>